<protein>
    <recommendedName>
        <fullName evidence="3">Salt-induced outer membrane protein</fullName>
    </recommendedName>
</protein>
<sequence>MSTPGGPGVVAGGSIINSNYSDLNMPVLIFLLGLLAFNAVANEEPEEAEPLVPELRDLGVLGTITGDIELGFLFIDGNTDARGWRVNTEMVHENDFFRNRYNIQGRVQKNQFTDTATGEVRSEPTVKRYALSAQSNYKFLTGTTSFFGRGAYAYDMFGSFRQVGSLATGYANRVYEKQSNYLDLETGPGFAYREGASRNTTMGFIWFLAANFEQEIYKGSRFRQTFEGNVSLDGENSMFTSRSSLTSQINGRLAMRVSFSVNHNSRPEGNLQTTDTETSASLVYSF</sequence>
<dbReference type="AlphaFoldDB" id="I9P435"/>
<evidence type="ECO:0008006" key="3">
    <source>
        <dbReference type="Google" id="ProtNLM"/>
    </source>
</evidence>
<dbReference type="eggNOG" id="COG3137">
    <property type="taxonomic scope" value="Bacteria"/>
</dbReference>
<proteinExistence type="predicted"/>
<dbReference type="InterPro" id="IPR007433">
    <property type="entry name" value="DUF481"/>
</dbReference>
<comment type="caution">
    <text evidence="1">The sequence shown here is derived from an EMBL/GenBank/DDBJ whole genome shotgun (WGS) entry which is preliminary data.</text>
</comment>
<gene>
    <name evidence="1" type="ORF">AGRI_05837</name>
</gene>
<evidence type="ECO:0000313" key="2">
    <source>
        <dbReference type="Proteomes" id="UP000035062"/>
    </source>
</evidence>
<dbReference type="EMBL" id="AKKU01000011">
    <property type="protein sequence ID" value="EIW89599.1"/>
    <property type="molecule type" value="Genomic_DNA"/>
</dbReference>
<dbReference type="Pfam" id="PF04338">
    <property type="entry name" value="DUF481"/>
    <property type="match status" value="1"/>
</dbReference>
<name>I9P435_9ALTE</name>
<organism evidence="1 2">
    <name type="scientific">Alishewanella agri BL06</name>
    <dbReference type="NCBI Taxonomy" id="1195246"/>
    <lineage>
        <taxon>Bacteria</taxon>
        <taxon>Pseudomonadati</taxon>
        <taxon>Pseudomonadota</taxon>
        <taxon>Gammaproteobacteria</taxon>
        <taxon>Alteromonadales</taxon>
        <taxon>Alteromonadaceae</taxon>
        <taxon>Alishewanella</taxon>
    </lineage>
</organism>
<dbReference type="Proteomes" id="UP000035062">
    <property type="component" value="Unassembled WGS sequence"/>
</dbReference>
<keyword evidence="2" id="KW-1185">Reference proteome</keyword>
<reference evidence="1 2" key="1">
    <citation type="journal article" date="2012" name="J. Bacteriol.">
        <title>Genome Sequence of Pectin-Degrading Alishewanella agri, Isolated from Landfill Soil.</title>
        <authorList>
            <person name="Kim J."/>
            <person name="Jung J."/>
            <person name="Sung J.S."/>
            <person name="Chun J."/>
            <person name="Park W."/>
        </authorList>
    </citation>
    <scope>NUCLEOTIDE SEQUENCE [LARGE SCALE GENOMIC DNA]</scope>
    <source>
        <strain evidence="1 2">BL06</strain>
    </source>
</reference>
<dbReference type="STRING" id="1195246.AGRI_05837"/>
<dbReference type="PATRIC" id="fig|1195246.3.peg.1152"/>
<accession>I9P435</accession>
<evidence type="ECO:0000313" key="1">
    <source>
        <dbReference type="EMBL" id="EIW89599.1"/>
    </source>
</evidence>